<keyword evidence="5" id="KW-1185">Reference proteome</keyword>
<gene>
    <name evidence="4" type="ORF">CVLEPA_LOCUS4708</name>
</gene>
<reference evidence="4 5" key="1">
    <citation type="submission" date="2024-02" db="EMBL/GenBank/DDBJ databases">
        <authorList>
            <person name="Daric V."/>
            <person name="Darras S."/>
        </authorList>
    </citation>
    <scope>NUCLEOTIDE SEQUENCE [LARGE SCALE GENOMIC DNA]</scope>
</reference>
<evidence type="ECO:0000313" key="4">
    <source>
        <dbReference type="EMBL" id="CAK8675087.1"/>
    </source>
</evidence>
<organism evidence="4 5">
    <name type="scientific">Clavelina lepadiformis</name>
    <name type="common">Light-bulb sea squirt</name>
    <name type="synonym">Ascidia lepadiformis</name>
    <dbReference type="NCBI Taxonomy" id="159417"/>
    <lineage>
        <taxon>Eukaryota</taxon>
        <taxon>Metazoa</taxon>
        <taxon>Chordata</taxon>
        <taxon>Tunicata</taxon>
        <taxon>Ascidiacea</taxon>
        <taxon>Aplousobranchia</taxon>
        <taxon>Clavelinidae</taxon>
        <taxon>Clavelina</taxon>
    </lineage>
</organism>
<sequence>MYIIALLLTFLTAFANLGSVSTQGWYTELEKQLQASHGIRLPDSMDPVINAGLLQKYGLPNINIQKTSLDISLLAGEKLPNCPVRVPICQRTRCARDIPEAETDAGVCLRDPRCCFDDDLLLHKRMLGDHYMDSAPVCYYGPTSKRYYDIASRIQPWNPFFQQTVVDLFVSGFNNTIDFKQAICSVSNRFTHTLIRQTVCGWIGITKLECRLKDCCFDDITGECNYPNLRLSKHTDIALSHPELIAESKEDMECSTDSEIKPSTFRRLPCLFPRTSDFNLTYTLQCQSSGCCRDFSPTVNRLTSVEGVTQELLFELQQKSPNLLAGINNDNLLAYLTLISGVQPRVSTYTNNYCPYKYFPFPGLPNLSNSVIGCCSHYICYHRKFKPVPSSVNSPVLARNANSESNLTPPRVQEVGSAWLSWNSWSTCSHSCGYGTQQRERHCAKHAPPREILPFTECDGLSKETQSCSKNCTHIAVKWSTWQGWEDCSASCGAGRQQRRRYCIYDSEPQAAADSRLCHGSPVEDSVCNGLSCPIWDKWSPFEACQASCGKPDTQTRHRLCVINGEEVNVDLCIGKSHESQTCFTKENCVVINEWGPWTDCSSTCEQGIQQRTRACFNSTIAPDQDCSFNITENRDCSRGPCPAKVINWDDWGSWEHCSASCGGGRTKRNRECVLVENSGVIVHRSLCATWLSDNQHEHHRTCNLRSCDSFHEWTPWSAYSTCSTSCGGGMTFSVRSCVGANGQVSPHNCLGASEKFRSCHQPACAFYTELASWGRCSKSCGVGIQIKTRCVMDESSSCLPNSMDFEARNCSLALTCSN</sequence>
<keyword evidence="2" id="KW-1015">Disulfide bond</keyword>
<dbReference type="InterPro" id="IPR036383">
    <property type="entry name" value="TSP1_rpt_sf"/>
</dbReference>
<name>A0ABP0F5X3_CLALP</name>
<dbReference type="PROSITE" id="PS50092">
    <property type="entry name" value="TSP1"/>
    <property type="match status" value="7"/>
</dbReference>
<proteinExistence type="predicted"/>
<dbReference type="Pfam" id="PF00090">
    <property type="entry name" value="TSP_1"/>
    <property type="match status" value="7"/>
</dbReference>
<evidence type="ECO:0000313" key="5">
    <source>
        <dbReference type="Proteomes" id="UP001642483"/>
    </source>
</evidence>
<dbReference type="InterPro" id="IPR052065">
    <property type="entry name" value="Compl_asym_regulator"/>
</dbReference>
<feature type="chain" id="PRO_5046177237" evidence="3">
    <location>
        <begin position="23"/>
        <end position="819"/>
    </location>
</feature>
<dbReference type="InterPro" id="IPR000884">
    <property type="entry name" value="TSP1_rpt"/>
</dbReference>
<dbReference type="SUPFAM" id="SSF82895">
    <property type="entry name" value="TSP-1 type 1 repeat"/>
    <property type="match status" value="7"/>
</dbReference>
<comment type="caution">
    <text evidence="4">The sequence shown here is derived from an EMBL/GenBank/DDBJ whole genome shotgun (WGS) entry which is preliminary data.</text>
</comment>
<dbReference type="EMBL" id="CAWYQH010000013">
    <property type="protein sequence ID" value="CAK8675087.1"/>
    <property type="molecule type" value="Genomic_DNA"/>
</dbReference>
<feature type="signal peptide" evidence="3">
    <location>
        <begin position="1"/>
        <end position="22"/>
    </location>
</feature>
<dbReference type="Gene3D" id="2.20.100.10">
    <property type="entry name" value="Thrombospondin type-1 (TSP1) repeat"/>
    <property type="match status" value="6"/>
</dbReference>
<keyword evidence="1" id="KW-0677">Repeat</keyword>
<accession>A0ABP0F5X3</accession>
<dbReference type="Proteomes" id="UP001642483">
    <property type="component" value="Unassembled WGS sequence"/>
</dbReference>
<protein>
    <submittedName>
        <fullName evidence="4">Uncharacterized protein</fullName>
    </submittedName>
</protein>
<evidence type="ECO:0000256" key="3">
    <source>
        <dbReference type="SAM" id="SignalP"/>
    </source>
</evidence>
<keyword evidence="3" id="KW-0732">Signal</keyword>
<dbReference type="PANTHER" id="PTHR22906">
    <property type="entry name" value="PROPERDIN"/>
    <property type="match status" value="1"/>
</dbReference>
<evidence type="ECO:0000256" key="2">
    <source>
        <dbReference type="ARBA" id="ARBA00023157"/>
    </source>
</evidence>
<evidence type="ECO:0000256" key="1">
    <source>
        <dbReference type="ARBA" id="ARBA00022737"/>
    </source>
</evidence>
<dbReference type="SMART" id="SM00209">
    <property type="entry name" value="TSP1"/>
    <property type="match status" value="7"/>
</dbReference>